<dbReference type="SUPFAM" id="SSF53335">
    <property type="entry name" value="S-adenosyl-L-methionine-dependent methyltransferases"/>
    <property type="match status" value="1"/>
</dbReference>
<keyword evidence="1" id="KW-0808">Transferase</keyword>
<dbReference type="GO" id="GO:0032259">
    <property type="term" value="P:methylation"/>
    <property type="evidence" value="ECO:0007669"/>
    <property type="project" value="UniProtKB-KW"/>
</dbReference>
<dbReference type="PANTHER" id="PTHR20974:SF0">
    <property type="entry name" value="UPF0585 PROTEIN CG18661"/>
    <property type="match status" value="1"/>
</dbReference>
<dbReference type="Gene3D" id="3.40.50.150">
    <property type="entry name" value="Vaccinia Virus protein VP39"/>
    <property type="match status" value="1"/>
</dbReference>
<accession>A0A0C1Q7V4</accession>
<proteinExistence type="predicted"/>
<dbReference type="InterPro" id="IPR029063">
    <property type="entry name" value="SAM-dependent_MTases_sf"/>
</dbReference>
<dbReference type="PANTHER" id="PTHR20974">
    <property type="entry name" value="UPF0585 PROTEIN CG18661"/>
    <property type="match status" value="1"/>
</dbReference>
<organism evidence="1 2">
    <name type="scientific">Pseudoalteromonas luteoviolacea</name>
    <dbReference type="NCBI Taxonomy" id="43657"/>
    <lineage>
        <taxon>Bacteria</taxon>
        <taxon>Pseudomonadati</taxon>
        <taxon>Pseudomonadota</taxon>
        <taxon>Gammaproteobacteria</taxon>
        <taxon>Alteromonadales</taxon>
        <taxon>Pseudoalteromonadaceae</taxon>
        <taxon>Pseudoalteromonas</taxon>
    </lineage>
</organism>
<evidence type="ECO:0000313" key="1">
    <source>
        <dbReference type="EMBL" id="KID55565.1"/>
    </source>
</evidence>
<evidence type="ECO:0000313" key="2">
    <source>
        <dbReference type="Proteomes" id="UP000031327"/>
    </source>
</evidence>
<gene>
    <name evidence="1" type="ORF">JF50_20445</name>
</gene>
<dbReference type="Pfam" id="PF06080">
    <property type="entry name" value="DUF938"/>
    <property type="match status" value="1"/>
</dbReference>
<comment type="caution">
    <text evidence="1">The sequence shown here is derived from an EMBL/GenBank/DDBJ whole genome shotgun (WGS) entry which is preliminary data.</text>
</comment>
<protein>
    <submittedName>
        <fullName evidence="1">Methylase</fullName>
    </submittedName>
</protein>
<reference evidence="1 2" key="1">
    <citation type="submission" date="2014-12" db="EMBL/GenBank/DDBJ databases">
        <title>Draft Genome Sequence of Pseudoalteromonas luteoviolacea HI1.</title>
        <authorList>
            <person name="Asahina A.Y."/>
            <person name="Hadfield M.G."/>
        </authorList>
    </citation>
    <scope>NUCLEOTIDE SEQUENCE [LARGE SCALE GENOMIC DNA]</scope>
    <source>
        <strain evidence="1 2">HI1</strain>
    </source>
</reference>
<name>A0A0C1Q7V4_9GAMM</name>
<dbReference type="RefSeq" id="WP_039611219.1">
    <property type="nucleotide sequence ID" value="NZ_JWIC01000008.1"/>
</dbReference>
<dbReference type="Proteomes" id="UP000031327">
    <property type="component" value="Unassembled WGS sequence"/>
</dbReference>
<dbReference type="OrthoDB" id="5563826at2"/>
<keyword evidence="1" id="KW-0489">Methyltransferase</keyword>
<dbReference type="EMBL" id="JWIC01000008">
    <property type="protein sequence ID" value="KID55565.1"/>
    <property type="molecule type" value="Genomic_DNA"/>
</dbReference>
<sequence length="196" mass="21614">MTKPYSQACENNKGPILAHLAPFIGKAQSVLEVGSGTGQHAVHFAKALPHVIWQTADLPCNHDGIISWCEEAALDNLRLPLALDLNQQWPVAQVPVIYTANTLHIVSKALVKRFFTGVERHLDTDGKVIIYGPFNYQGAFTSQSNAQFDAFLKSRDPDSGIRDIEWVMTLAIVAGLKLVADHAMPANNRLLCFIRQ</sequence>
<dbReference type="GO" id="GO:0008168">
    <property type="term" value="F:methyltransferase activity"/>
    <property type="evidence" value="ECO:0007669"/>
    <property type="project" value="UniProtKB-KW"/>
</dbReference>
<dbReference type="InterPro" id="IPR010342">
    <property type="entry name" value="DUF938"/>
</dbReference>
<dbReference type="AlphaFoldDB" id="A0A0C1Q7V4"/>